<organism evidence="1 2">
    <name type="scientific">Bauhinia variegata</name>
    <name type="common">Purple orchid tree</name>
    <name type="synonym">Phanera variegata</name>
    <dbReference type="NCBI Taxonomy" id="167791"/>
    <lineage>
        <taxon>Eukaryota</taxon>
        <taxon>Viridiplantae</taxon>
        <taxon>Streptophyta</taxon>
        <taxon>Embryophyta</taxon>
        <taxon>Tracheophyta</taxon>
        <taxon>Spermatophyta</taxon>
        <taxon>Magnoliopsida</taxon>
        <taxon>eudicotyledons</taxon>
        <taxon>Gunneridae</taxon>
        <taxon>Pentapetalae</taxon>
        <taxon>rosids</taxon>
        <taxon>fabids</taxon>
        <taxon>Fabales</taxon>
        <taxon>Fabaceae</taxon>
        <taxon>Cercidoideae</taxon>
        <taxon>Cercideae</taxon>
        <taxon>Bauhiniinae</taxon>
        <taxon>Bauhinia</taxon>
    </lineage>
</organism>
<accession>A0ACB9N7K6</accession>
<comment type="caution">
    <text evidence="1">The sequence shown here is derived from an EMBL/GenBank/DDBJ whole genome shotgun (WGS) entry which is preliminary data.</text>
</comment>
<gene>
    <name evidence="1" type="ORF">L6164_017090</name>
</gene>
<protein>
    <submittedName>
        <fullName evidence="1">Uncharacterized protein</fullName>
    </submittedName>
</protein>
<keyword evidence="2" id="KW-1185">Reference proteome</keyword>
<evidence type="ECO:0000313" key="1">
    <source>
        <dbReference type="EMBL" id="KAI4332160.1"/>
    </source>
</evidence>
<evidence type="ECO:0000313" key="2">
    <source>
        <dbReference type="Proteomes" id="UP000828941"/>
    </source>
</evidence>
<sequence length="427" mass="48194">MEEIAKGIIAEIQLTVVEEKQMAELIDTFVDVFLVPQGFPPNRVGDHAIPLIPGTSPINVRPCRCGRCQKNEIECLVDEMLNGGIIRPITNPYSSPVLLIKKKDGCRRFSMDYRAINKAIILDKFPILLIEELHGASPSSFPTLSIKLDRDNYLLWRTTILSALEAFDMDRYVNADITAPPQYIQVASTNNESPELTQTIVNPKYTTWKKTDRLVLLWIKSLTTNKILGNITRATFAQEAWETLEKIFYSQSRAKIMQIRWTLQTSTKGALSILEYVEKKRQLADTLAAIQNPIPEDDLVNCILYGLDADYRAFHIAITTRRDPITVDELLGMLLQEEEKIEQSKSLPISANVAHRNSQMTKPQQPQFSDFRSGFKQGRRSYNSSGNSHYNSHSGNTSQAAINGSRSHSNRPKDICQICNKNGHTAL</sequence>
<dbReference type="Proteomes" id="UP000828941">
    <property type="component" value="Chromosome 7"/>
</dbReference>
<name>A0ACB9N7K6_BAUVA</name>
<reference evidence="1 2" key="1">
    <citation type="journal article" date="2022" name="DNA Res.">
        <title>Chromosomal-level genome assembly of the orchid tree Bauhinia variegata (Leguminosae; Cercidoideae) supports the allotetraploid origin hypothesis of Bauhinia.</title>
        <authorList>
            <person name="Zhong Y."/>
            <person name="Chen Y."/>
            <person name="Zheng D."/>
            <person name="Pang J."/>
            <person name="Liu Y."/>
            <person name="Luo S."/>
            <person name="Meng S."/>
            <person name="Qian L."/>
            <person name="Wei D."/>
            <person name="Dai S."/>
            <person name="Zhou R."/>
        </authorList>
    </citation>
    <scope>NUCLEOTIDE SEQUENCE [LARGE SCALE GENOMIC DNA]</scope>
    <source>
        <strain evidence="1">BV-YZ2020</strain>
    </source>
</reference>
<dbReference type="EMBL" id="CM039432">
    <property type="protein sequence ID" value="KAI4332160.1"/>
    <property type="molecule type" value="Genomic_DNA"/>
</dbReference>
<proteinExistence type="predicted"/>